<organism evidence="1 2">
    <name type="scientific">Polyplax serrata</name>
    <name type="common">Common mouse louse</name>
    <dbReference type="NCBI Taxonomy" id="468196"/>
    <lineage>
        <taxon>Eukaryota</taxon>
        <taxon>Metazoa</taxon>
        <taxon>Ecdysozoa</taxon>
        <taxon>Arthropoda</taxon>
        <taxon>Hexapoda</taxon>
        <taxon>Insecta</taxon>
        <taxon>Pterygota</taxon>
        <taxon>Neoptera</taxon>
        <taxon>Paraneoptera</taxon>
        <taxon>Psocodea</taxon>
        <taxon>Troctomorpha</taxon>
        <taxon>Phthiraptera</taxon>
        <taxon>Anoplura</taxon>
        <taxon>Polyplacidae</taxon>
        <taxon>Polyplax</taxon>
    </lineage>
</organism>
<protein>
    <recommendedName>
        <fullName evidence="3">HECT-type E3 ubiquitin transferase E3D</fullName>
    </recommendedName>
</protein>
<gene>
    <name evidence="1" type="ORF">RUM43_008496</name>
</gene>
<evidence type="ECO:0000313" key="1">
    <source>
        <dbReference type="EMBL" id="KAK6622654.1"/>
    </source>
</evidence>
<evidence type="ECO:0000313" key="2">
    <source>
        <dbReference type="Proteomes" id="UP001372834"/>
    </source>
</evidence>
<dbReference type="Pfam" id="PF09814">
    <property type="entry name" value="HECT_2"/>
    <property type="match status" value="1"/>
</dbReference>
<comment type="caution">
    <text evidence="1">The sequence shown here is derived from an EMBL/GenBank/DDBJ whole genome shotgun (WGS) entry which is preliminary data.</text>
</comment>
<reference evidence="1 2" key="1">
    <citation type="submission" date="2023-10" db="EMBL/GenBank/DDBJ databases">
        <title>Genomes of two closely related lineages of the louse Polyplax serrata with different host specificities.</title>
        <authorList>
            <person name="Martinu J."/>
            <person name="Tarabai H."/>
            <person name="Stefka J."/>
            <person name="Hypsa V."/>
        </authorList>
    </citation>
    <scope>NUCLEOTIDE SEQUENCE [LARGE SCALE GENOMIC DNA]</scope>
    <source>
        <strain evidence="1">HR10_N</strain>
    </source>
</reference>
<sequence>METRPALSCCHICLLLKKKPTDSIKLKVRKSDFSLEINEKIFQIKFEEFVADPLTLMGLKTTERYLNFRIQVEPKFTLKSVVLSEPTPPFATGDSARLTCLCFNHLTKEIFFERVLPLPSNDVNLSDMFCHLHNAPTTESILSPKPGDCFFSDQVVAVSEGTITGCYKKQQFLKCKRCLATVGVIRNKSLNFWTSCLHMASGNLSSLERLQNIVKKVVSDPFALFPHILLEAEETENYLSVIVIDKNLILTKCRQDLNPSSKQVVKVKYTYYPSYNTQVKSLKSDPFSNLHHIEVDKAFLEYALTYLTCNSKSIPLVFSKMEGAFMAYLNLYD</sequence>
<dbReference type="InterPro" id="IPR019193">
    <property type="entry name" value="UBQ-conj_enz_E2-bd_prot"/>
</dbReference>
<dbReference type="EMBL" id="JAWJWE010000038">
    <property type="protein sequence ID" value="KAK6622654.1"/>
    <property type="molecule type" value="Genomic_DNA"/>
</dbReference>
<proteinExistence type="predicted"/>
<name>A0AAN8RTT3_POLSC</name>
<dbReference type="AlphaFoldDB" id="A0AAN8RTT3"/>
<accession>A0AAN8RTT3</accession>
<dbReference type="Proteomes" id="UP001372834">
    <property type="component" value="Unassembled WGS sequence"/>
</dbReference>
<evidence type="ECO:0008006" key="3">
    <source>
        <dbReference type="Google" id="ProtNLM"/>
    </source>
</evidence>